<dbReference type="Proteomes" id="UP001497382">
    <property type="component" value="Unassembled WGS sequence"/>
</dbReference>
<gene>
    <name evidence="1" type="ORF">LARSCL_LOCUS22287</name>
</gene>
<comment type="caution">
    <text evidence="1">The sequence shown here is derived from an EMBL/GenBank/DDBJ whole genome shotgun (WGS) entry which is preliminary data.</text>
</comment>
<dbReference type="AlphaFoldDB" id="A0AAV2BYA3"/>
<name>A0AAV2BYA3_9ARAC</name>
<protein>
    <submittedName>
        <fullName evidence="1">Uncharacterized protein</fullName>
    </submittedName>
</protein>
<reference evidence="1 2" key="1">
    <citation type="submission" date="2024-04" db="EMBL/GenBank/DDBJ databases">
        <authorList>
            <person name="Rising A."/>
            <person name="Reimegard J."/>
            <person name="Sonavane S."/>
            <person name="Akerstrom W."/>
            <person name="Nylinder S."/>
            <person name="Hedman E."/>
            <person name="Kallberg Y."/>
        </authorList>
    </citation>
    <scope>NUCLEOTIDE SEQUENCE [LARGE SCALE GENOMIC DNA]</scope>
</reference>
<proteinExistence type="predicted"/>
<sequence>MQLLTRISQKILTTHSRGYPIRYRLTLDCTSNSHRLTPSFTPEHKIEQIAGQQLRFSFDDNTKAASSNDESGVDESDFVQPPEDSIEADNFEDSKACLLESTSLPAENNLKLSQTQNPLNLCFHKSDSSIIAGSVKNNFTSEKSNECSESSITNISAYPQSSSNGQIAAAAYIDSRSRSSVERDDGNFSSEEDFFVARKSSYPRELWTNSAVEMKNTCNVPKLCSKNHSSKQLHSVSRRYSDGGLTHKNLKLCKLCFNTIH</sequence>
<evidence type="ECO:0000313" key="2">
    <source>
        <dbReference type="Proteomes" id="UP001497382"/>
    </source>
</evidence>
<evidence type="ECO:0000313" key="1">
    <source>
        <dbReference type="EMBL" id="CAL1301048.1"/>
    </source>
</evidence>
<accession>A0AAV2BYA3</accession>
<dbReference type="EMBL" id="CAXIEN010000614">
    <property type="protein sequence ID" value="CAL1301048.1"/>
    <property type="molecule type" value="Genomic_DNA"/>
</dbReference>
<organism evidence="1 2">
    <name type="scientific">Larinioides sclopetarius</name>
    <dbReference type="NCBI Taxonomy" id="280406"/>
    <lineage>
        <taxon>Eukaryota</taxon>
        <taxon>Metazoa</taxon>
        <taxon>Ecdysozoa</taxon>
        <taxon>Arthropoda</taxon>
        <taxon>Chelicerata</taxon>
        <taxon>Arachnida</taxon>
        <taxon>Araneae</taxon>
        <taxon>Araneomorphae</taxon>
        <taxon>Entelegynae</taxon>
        <taxon>Araneoidea</taxon>
        <taxon>Araneidae</taxon>
        <taxon>Larinioides</taxon>
    </lineage>
</organism>
<keyword evidence="2" id="KW-1185">Reference proteome</keyword>